<evidence type="ECO:0000313" key="5">
    <source>
        <dbReference type="EMBL" id="KIM65045.1"/>
    </source>
</evidence>
<dbReference type="GO" id="GO:0008270">
    <property type="term" value="F:zinc ion binding"/>
    <property type="evidence" value="ECO:0007669"/>
    <property type="project" value="UniProtKB-KW"/>
</dbReference>
<gene>
    <name evidence="5" type="ORF">SCLCIDRAFT_23140</name>
</gene>
<dbReference type="Proteomes" id="UP000053989">
    <property type="component" value="Unassembled WGS sequence"/>
</dbReference>
<protein>
    <recommendedName>
        <fullName evidence="4">CCHC-type domain-containing protein</fullName>
    </recommendedName>
</protein>
<reference evidence="5 6" key="1">
    <citation type="submission" date="2014-04" db="EMBL/GenBank/DDBJ databases">
        <authorList>
            <consortium name="DOE Joint Genome Institute"/>
            <person name="Kuo A."/>
            <person name="Kohler A."/>
            <person name="Nagy L.G."/>
            <person name="Floudas D."/>
            <person name="Copeland A."/>
            <person name="Barry K.W."/>
            <person name="Cichocki N."/>
            <person name="Veneault-Fourrey C."/>
            <person name="LaButti K."/>
            <person name="Lindquist E.A."/>
            <person name="Lipzen A."/>
            <person name="Lundell T."/>
            <person name="Morin E."/>
            <person name="Murat C."/>
            <person name="Sun H."/>
            <person name="Tunlid A."/>
            <person name="Henrissat B."/>
            <person name="Grigoriev I.V."/>
            <person name="Hibbett D.S."/>
            <person name="Martin F."/>
            <person name="Nordberg H.P."/>
            <person name="Cantor M.N."/>
            <person name="Hua S.X."/>
        </authorList>
    </citation>
    <scope>NUCLEOTIDE SEQUENCE [LARGE SCALE GENOMIC DNA]</scope>
    <source>
        <strain evidence="5 6">Foug A</strain>
    </source>
</reference>
<proteinExistence type="predicted"/>
<feature type="region of interest" description="Disordered" evidence="3">
    <location>
        <begin position="432"/>
        <end position="451"/>
    </location>
</feature>
<feature type="region of interest" description="Disordered" evidence="3">
    <location>
        <begin position="37"/>
        <end position="57"/>
    </location>
</feature>
<feature type="domain" description="CCHC-type" evidence="4">
    <location>
        <begin position="462"/>
        <end position="477"/>
    </location>
</feature>
<keyword evidence="1" id="KW-0507">mRNA processing</keyword>
<evidence type="ECO:0000256" key="3">
    <source>
        <dbReference type="SAM" id="MobiDB-lite"/>
    </source>
</evidence>
<dbReference type="InterPro" id="IPR021109">
    <property type="entry name" value="Peptidase_aspartic_dom_sf"/>
</dbReference>
<feature type="compositionally biased region" description="Pro residues" evidence="3">
    <location>
        <begin position="109"/>
        <end position="118"/>
    </location>
</feature>
<dbReference type="PROSITE" id="PS50158">
    <property type="entry name" value="ZF_CCHC"/>
    <property type="match status" value="1"/>
</dbReference>
<dbReference type="AlphaFoldDB" id="A0A0C3DWU5"/>
<feature type="region of interest" description="Disordered" evidence="3">
    <location>
        <begin position="493"/>
        <end position="535"/>
    </location>
</feature>
<dbReference type="OrthoDB" id="3269984at2759"/>
<feature type="compositionally biased region" description="Acidic residues" evidence="3">
    <location>
        <begin position="493"/>
        <end position="512"/>
    </location>
</feature>
<reference evidence="6" key="2">
    <citation type="submission" date="2015-01" db="EMBL/GenBank/DDBJ databases">
        <title>Evolutionary Origins and Diversification of the Mycorrhizal Mutualists.</title>
        <authorList>
            <consortium name="DOE Joint Genome Institute"/>
            <consortium name="Mycorrhizal Genomics Consortium"/>
            <person name="Kohler A."/>
            <person name="Kuo A."/>
            <person name="Nagy L.G."/>
            <person name="Floudas D."/>
            <person name="Copeland A."/>
            <person name="Barry K.W."/>
            <person name="Cichocki N."/>
            <person name="Veneault-Fourrey C."/>
            <person name="LaButti K."/>
            <person name="Lindquist E.A."/>
            <person name="Lipzen A."/>
            <person name="Lundell T."/>
            <person name="Morin E."/>
            <person name="Murat C."/>
            <person name="Riley R."/>
            <person name="Ohm R."/>
            <person name="Sun H."/>
            <person name="Tunlid A."/>
            <person name="Henrissat B."/>
            <person name="Grigoriev I.V."/>
            <person name="Hibbett D.S."/>
            <person name="Martin F."/>
        </authorList>
    </citation>
    <scope>NUCLEOTIDE SEQUENCE [LARGE SCALE GENOMIC DNA]</scope>
    <source>
        <strain evidence="6">Foug A</strain>
    </source>
</reference>
<dbReference type="STRING" id="1036808.A0A0C3DWU5"/>
<dbReference type="SMART" id="SM00343">
    <property type="entry name" value="ZnF_C2HC"/>
    <property type="match status" value="1"/>
</dbReference>
<organism evidence="5 6">
    <name type="scientific">Scleroderma citrinum Foug A</name>
    <dbReference type="NCBI Taxonomy" id="1036808"/>
    <lineage>
        <taxon>Eukaryota</taxon>
        <taxon>Fungi</taxon>
        <taxon>Dikarya</taxon>
        <taxon>Basidiomycota</taxon>
        <taxon>Agaricomycotina</taxon>
        <taxon>Agaricomycetes</taxon>
        <taxon>Agaricomycetidae</taxon>
        <taxon>Boletales</taxon>
        <taxon>Sclerodermatineae</taxon>
        <taxon>Sclerodermataceae</taxon>
        <taxon>Scleroderma</taxon>
    </lineage>
</organism>
<dbReference type="SUPFAM" id="SSF50630">
    <property type="entry name" value="Acid proteases"/>
    <property type="match status" value="1"/>
</dbReference>
<accession>A0A0C3DWU5</accession>
<feature type="region of interest" description="Disordered" evidence="3">
    <location>
        <begin position="387"/>
        <end position="421"/>
    </location>
</feature>
<dbReference type="HOGENOM" id="CLU_294425_0_0_1"/>
<keyword evidence="6" id="KW-1185">Reference proteome</keyword>
<sequence>MYDRIREALRLNPSEENTPQVDVFSGSPAPRFTIKSEIKDKEEDGPPFVLNTPTHRTSERQVMIAPYPLEVEDDWSERDIPPHMPRHKGRGEGRNDPRGERDQAWGRPQGPPPPPPPGGGRGGFDPPLDDDDDDHRRCHERRNARVNQPFPNRQGNPQVPQVYPPLQAARVDPYNDPVARGMTPGMSGYTNTLLDWYRQHIYEAVGRPSNPVGPEVKAMKIAQPKAYKGQDSIDVFDEWVNQLLRWFRIYKVTGLDHDVDRVTYMGACLEDLAAQWFDQEDLICALFVCFIHEASTQNAAKKYDKTRCSSERGALTFYNDIKCHAAWIVQLPDEYSVRRKFINGLPMSIAEGVVKSHRISAEHSPMEQILVKVQRMESALKMISSYSRAQQVKSSHKSSSADDRTKDRPSSGNSDGGSKYFHRGNVLYKKVLSNARQQDAGRTNNIKGKGRATTFSRKSAGCFNCGENSHFADQCPKPKKQDKARLFVAEVQDTDTDGEQDEQDDAAQDIDDPGPSLSSDDNEDQVNGPQYLSDNEDIVEIYDNDDDSDGEPVACLRRMSTHDPSDEEVVHYSYMSIAEDDSDKFSEFEGDDEREDSLNKYEVHCVVLETGDLRSHEQSCNGDISITDLLEVPALGQEIEHFNAPQEMAEEVAAEGISSWGVINTMEKFAMPEINASPQWDWSDHFGFTHRSECQPCHLYRRHIIASELEEDPGLAEAWMSWENTIPETGVVFIGLAREHLEVTYEPLWLLDSVAQAFECSLVDDPQAAVLCEQISRVRSLINHTLQVLNAPTASAHEHEEDTTEDLHTALTRTTARIDFAGHPLQDMWGVLMCIGKHTEQSQIELPPTEHHVYLQSDRSIIPDGPYVLGEYEAIRICNPVPQEDLPNGSGPRMMAMWPAAGPTDCAFRYAMHMDALMGPPGPRPLVPAKLCTCFVVCTKVNGCEALTMVDTGSTTNFVSPAFKMVAKLAAFTLESQLALQLGCVGSQSKITHGAHAPMRIGNITHDTYFNVTNIDRYDCILGLLFLRNN</sequence>
<keyword evidence="2" id="KW-0479">Metal-binding</keyword>
<keyword evidence="2" id="KW-0863">Zinc-finger</keyword>
<dbReference type="InParanoid" id="A0A0C3DWU5"/>
<feature type="compositionally biased region" description="Basic and acidic residues" evidence="3">
    <location>
        <begin position="90"/>
        <end position="104"/>
    </location>
</feature>
<dbReference type="EMBL" id="KN822025">
    <property type="protein sequence ID" value="KIM65045.1"/>
    <property type="molecule type" value="Genomic_DNA"/>
</dbReference>
<evidence type="ECO:0000313" key="6">
    <source>
        <dbReference type="Proteomes" id="UP000053989"/>
    </source>
</evidence>
<dbReference type="CDD" id="cd00303">
    <property type="entry name" value="retropepsin_like"/>
    <property type="match status" value="1"/>
</dbReference>
<dbReference type="Gene3D" id="2.40.70.10">
    <property type="entry name" value="Acid Proteases"/>
    <property type="match status" value="1"/>
</dbReference>
<dbReference type="InterPro" id="IPR036875">
    <property type="entry name" value="Znf_CCHC_sf"/>
</dbReference>
<feature type="compositionally biased region" description="Polar residues" evidence="3">
    <location>
        <begin position="434"/>
        <end position="446"/>
    </location>
</feature>
<dbReference type="SUPFAM" id="SSF57756">
    <property type="entry name" value="Retrovirus zinc finger-like domains"/>
    <property type="match status" value="1"/>
</dbReference>
<feature type="compositionally biased region" description="Basic and acidic residues" evidence="3">
    <location>
        <begin position="399"/>
        <end position="409"/>
    </location>
</feature>
<evidence type="ECO:0000259" key="4">
    <source>
        <dbReference type="PROSITE" id="PS50158"/>
    </source>
</evidence>
<name>A0A0C3DWU5_9AGAM</name>
<dbReference type="Gene3D" id="4.10.60.10">
    <property type="entry name" value="Zinc finger, CCHC-type"/>
    <property type="match status" value="1"/>
</dbReference>
<feature type="region of interest" description="Disordered" evidence="3">
    <location>
        <begin position="73"/>
        <end position="136"/>
    </location>
</feature>
<evidence type="ECO:0000256" key="2">
    <source>
        <dbReference type="PROSITE-ProRule" id="PRU00047"/>
    </source>
</evidence>
<dbReference type="GO" id="GO:0006397">
    <property type="term" value="P:mRNA processing"/>
    <property type="evidence" value="ECO:0007669"/>
    <property type="project" value="UniProtKB-KW"/>
</dbReference>
<dbReference type="InterPro" id="IPR001878">
    <property type="entry name" value="Znf_CCHC"/>
</dbReference>
<keyword evidence="2" id="KW-0862">Zinc</keyword>
<evidence type="ECO:0000256" key="1">
    <source>
        <dbReference type="ARBA" id="ARBA00022664"/>
    </source>
</evidence>
<dbReference type="GO" id="GO:0003676">
    <property type="term" value="F:nucleic acid binding"/>
    <property type="evidence" value="ECO:0007669"/>
    <property type="project" value="InterPro"/>
</dbReference>